<sequence>MIKKYILTFIFCVMLVVTVNLKAQMAGSPPMSFYAVTARYGGTDQDYLYSVNNTSDGGFIMGGYSASASAGSADQAGITGKGGRDYWVVKADNTGNIQWQKRYGGTGDDQLYGVVQTSDNGYVLLGRSEAASASTGDQAGIAGKGGIDYWLIKIDSSGNIQWQKRYGGSGDDIVNGANSIVQTADGGFFIGGYSVAASANTEDQTGSSNYGGYDYWVLKTDASGIIQWQKRYGAGYDDFLYSVKQTQDGGYIIAGNSDFEGGGIQAGSSSRGSIDYWLIKVNNAGTIQWQRNYGSMAQDILYDVIKTNDGGYIIAGHSNYGLFLSGDQSNLNAYGPYDYWIVKISSTGDIQWQNRYGGSSYNYCYAIRQTSDGGFIIGGFSDANSASTGLQAGSPGYGGNDYWILKTDSSGIIQWQKRYGGASDDFLYSISETPDGYLFGGFSEEGSFNTGNQAGTNKQGGFDFWLVRTDKNGNVGIVR</sequence>
<dbReference type="EMBL" id="JAUTAL010000001">
    <property type="protein sequence ID" value="MDQ1096526.1"/>
    <property type="molecule type" value="Genomic_DNA"/>
</dbReference>
<dbReference type="PANTHER" id="PTHR42754">
    <property type="entry name" value="ENDOGLUCANASE"/>
    <property type="match status" value="1"/>
</dbReference>
<protein>
    <submittedName>
        <fullName evidence="1">Secreted protein</fullName>
    </submittedName>
</protein>
<accession>A0ABU0TI83</accession>
<comment type="caution">
    <text evidence="1">The sequence shown here is derived from an EMBL/GenBank/DDBJ whole genome shotgun (WGS) entry which is preliminary data.</text>
</comment>
<evidence type="ECO:0000313" key="2">
    <source>
        <dbReference type="Proteomes" id="UP001225072"/>
    </source>
</evidence>
<name>A0ABU0TI83_9FLAO</name>
<dbReference type="PANTHER" id="PTHR42754:SF1">
    <property type="entry name" value="LIPOPROTEIN"/>
    <property type="match status" value="1"/>
</dbReference>
<dbReference type="RefSeq" id="WP_307449041.1">
    <property type="nucleotide sequence ID" value="NZ_JAUTAL010000001.1"/>
</dbReference>
<keyword evidence="2" id="KW-1185">Reference proteome</keyword>
<dbReference type="Proteomes" id="UP001225072">
    <property type="component" value="Unassembled WGS sequence"/>
</dbReference>
<gene>
    <name evidence="1" type="ORF">QE404_001673</name>
</gene>
<reference evidence="1 2" key="1">
    <citation type="submission" date="2023-07" db="EMBL/GenBank/DDBJ databases">
        <title>Functional and genomic diversity of the sorghum phyllosphere microbiome.</title>
        <authorList>
            <person name="Shade A."/>
        </authorList>
    </citation>
    <scope>NUCLEOTIDE SEQUENCE [LARGE SCALE GENOMIC DNA]</scope>
    <source>
        <strain evidence="1 2">SORGH_AS_1064</strain>
    </source>
</reference>
<proteinExistence type="predicted"/>
<organism evidence="1 2">
    <name type="scientific">Chryseobacterium camelliae</name>
    <dbReference type="NCBI Taxonomy" id="1265445"/>
    <lineage>
        <taxon>Bacteria</taxon>
        <taxon>Pseudomonadati</taxon>
        <taxon>Bacteroidota</taxon>
        <taxon>Flavobacteriia</taxon>
        <taxon>Flavobacteriales</taxon>
        <taxon>Weeksellaceae</taxon>
        <taxon>Chryseobacterium group</taxon>
        <taxon>Chryseobacterium</taxon>
    </lineage>
</organism>
<dbReference type="PRINTS" id="PR00313">
    <property type="entry name" value="CABNDNGRPT"/>
</dbReference>
<evidence type="ECO:0000313" key="1">
    <source>
        <dbReference type="EMBL" id="MDQ1096526.1"/>
    </source>
</evidence>